<dbReference type="PANTHER" id="PTHR30093:SF44">
    <property type="entry name" value="TYPE II SECRETION SYSTEM CORE PROTEIN G"/>
    <property type="match status" value="1"/>
</dbReference>
<evidence type="ECO:0008006" key="9">
    <source>
        <dbReference type="Google" id="ProtNLM"/>
    </source>
</evidence>
<evidence type="ECO:0000256" key="2">
    <source>
        <dbReference type="ARBA" id="ARBA00022481"/>
    </source>
</evidence>
<dbReference type="Proteomes" id="UP000177691">
    <property type="component" value="Unassembled WGS sequence"/>
</dbReference>
<evidence type="ECO:0000256" key="1">
    <source>
        <dbReference type="ARBA" id="ARBA00004167"/>
    </source>
</evidence>
<dbReference type="PROSITE" id="PS00409">
    <property type="entry name" value="PROKAR_NTER_METHYL"/>
    <property type="match status" value="1"/>
</dbReference>
<dbReference type="SUPFAM" id="SSF54523">
    <property type="entry name" value="Pili subunits"/>
    <property type="match status" value="1"/>
</dbReference>
<reference evidence="7 8" key="1">
    <citation type="journal article" date="2016" name="Nat. Commun.">
        <title>Thousands of microbial genomes shed light on interconnected biogeochemical processes in an aquifer system.</title>
        <authorList>
            <person name="Anantharaman K."/>
            <person name="Brown C.T."/>
            <person name="Hug L.A."/>
            <person name="Sharon I."/>
            <person name="Castelle C.J."/>
            <person name="Probst A.J."/>
            <person name="Thomas B.C."/>
            <person name="Singh A."/>
            <person name="Wilkins M.J."/>
            <person name="Karaoz U."/>
            <person name="Brodie E.L."/>
            <person name="Williams K.H."/>
            <person name="Hubbard S.S."/>
            <person name="Banfield J.F."/>
        </authorList>
    </citation>
    <scope>NUCLEOTIDE SEQUENCE [LARGE SCALE GENOMIC DNA]</scope>
</reference>
<dbReference type="GO" id="GO:0015627">
    <property type="term" value="C:type II protein secretion system complex"/>
    <property type="evidence" value="ECO:0007669"/>
    <property type="project" value="InterPro"/>
</dbReference>
<keyword evidence="5 6" id="KW-0472">Membrane</keyword>
<evidence type="ECO:0000313" key="7">
    <source>
        <dbReference type="EMBL" id="OGF18433.1"/>
    </source>
</evidence>
<dbReference type="GO" id="GO:0016020">
    <property type="term" value="C:membrane"/>
    <property type="evidence" value="ECO:0007669"/>
    <property type="project" value="UniProtKB-SubCell"/>
</dbReference>
<sequence>MGAKLLNYQRQGFTLIEVLVVIFILGVLLTLTVASLANSRATTRDIIRVSDVRQLQSALELYFYNKNAFPVAAEIVLGSADYEVFCDTASGFQGSEEGCSAVYFKKLPSAPLPPADNSYIYNSADGKNYTLTFTLEKETGTLAAGQRTATPEGIQ</sequence>
<dbReference type="Pfam" id="PF07963">
    <property type="entry name" value="N_methyl"/>
    <property type="match status" value="1"/>
</dbReference>
<evidence type="ECO:0000256" key="4">
    <source>
        <dbReference type="ARBA" id="ARBA00022989"/>
    </source>
</evidence>
<dbReference type="InterPro" id="IPR012902">
    <property type="entry name" value="N_methyl_site"/>
</dbReference>
<gene>
    <name evidence="7" type="ORF">A3D54_00440</name>
</gene>
<keyword evidence="4 6" id="KW-1133">Transmembrane helix</keyword>
<dbReference type="AlphaFoldDB" id="A0A1F5RW11"/>
<comment type="subcellular location">
    <subcellularLocation>
        <location evidence="1">Membrane</location>
        <topology evidence="1">Single-pass membrane protein</topology>
    </subcellularLocation>
</comment>
<name>A0A1F5RW11_9BACT</name>
<keyword evidence="2" id="KW-0488">Methylation</keyword>
<dbReference type="PANTHER" id="PTHR30093">
    <property type="entry name" value="GENERAL SECRETION PATHWAY PROTEIN G"/>
    <property type="match status" value="1"/>
</dbReference>
<dbReference type="InterPro" id="IPR000983">
    <property type="entry name" value="Bac_GSPG_pilin"/>
</dbReference>
<organism evidence="7 8">
    <name type="scientific">Candidatus Falkowbacteria bacterium RIFCSPHIGHO2_02_FULL_45_15</name>
    <dbReference type="NCBI Taxonomy" id="1797987"/>
    <lineage>
        <taxon>Bacteria</taxon>
        <taxon>Candidatus Falkowiibacteriota</taxon>
    </lineage>
</organism>
<dbReference type="NCBIfam" id="TIGR02532">
    <property type="entry name" value="IV_pilin_GFxxxE"/>
    <property type="match status" value="1"/>
</dbReference>
<dbReference type="Gene3D" id="3.30.700.10">
    <property type="entry name" value="Glycoprotein, Type 4 Pilin"/>
    <property type="match status" value="1"/>
</dbReference>
<dbReference type="GO" id="GO:0015628">
    <property type="term" value="P:protein secretion by the type II secretion system"/>
    <property type="evidence" value="ECO:0007669"/>
    <property type="project" value="InterPro"/>
</dbReference>
<dbReference type="EMBL" id="MFFU01000045">
    <property type="protein sequence ID" value="OGF18433.1"/>
    <property type="molecule type" value="Genomic_DNA"/>
</dbReference>
<evidence type="ECO:0000256" key="6">
    <source>
        <dbReference type="SAM" id="Phobius"/>
    </source>
</evidence>
<evidence type="ECO:0000256" key="3">
    <source>
        <dbReference type="ARBA" id="ARBA00022692"/>
    </source>
</evidence>
<accession>A0A1F5RW11</accession>
<evidence type="ECO:0000313" key="8">
    <source>
        <dbReference type="Proteomes" id="UP000177691"/>
    </source>
</evidence>
<dbReference type="PRINTS" id="PR00813">
    <property type="entry name" value="BCTERIALGSPG"/>
</dbReference>
<protein>
    <recommendedName>
        <fullName evidence="9">Type II secretion system protein GspG C-terminal domain-containing protein</fullName>
    </recommendedName>
</protein>
<feature type="transmembrane region" description="Helical" evidence="6">
    <location>
        <begin position="12"/>
        <end position="37"/>
    </location>
</feature>
<keyword evidence="3 6" id="KW-0812">Transmembrane</keyword>
<comment type="caution">
    <text evidence="7">The sequence shown here is derived from an EMBL/GenBank/DDBJ whole genome shotgun (WGS) entry which is preliminary data.</text>
</comment>
<proteinExistence type="predicted"/>
<evidence type="ECO:0000256" key="5">
    <source>
        <dbReference type="ARBA" id="ARBA00023136"/>
    </source>
</evidence>
<dbReference type="InterPro" id="IPR045584">
    <property type="entry name" value="Pilin-like"/>
</dbReference>